<dbReference type="Gene3D" id="1.10.287.110">
    <property type="entry name" value="DnaJ domain"/>
    <property type="match status" value="1"/>
</dbReference>
<organism evidence="1">
    <name type="scientific">freshwater metagenome</name>
    <dbReference type="NCBI Taxonomy" id="449393"/>
    <lineage>
        <taxon>unclassified sequences</taxon>
        <taxon>metagenomes</taxon>
        <taxon>ecological metagenomes</taxon>
    </lineage>
</organism>
<dbReference type="EMBL" id="CAEZZK010000239">
    <property type="protein sequence ID" value="CAB4767196.1"/>
    <property type="molecule type" value="Genomic_DNA"/>
</dbReference>
<protein>
    <submittedName>
        <fullName evidence="1">Unannotated protein</fullName>
    </submittedName>
</protein>
<proteinExistence type="predicted"/>
<sequence>MSETQTVLAELEIWHSRPFTPTRRLSLGNLVLPTDHSPGLGGILLGGVVAANFSEIDEDLVPDMQRLTAQIERGERVVQPRLRHRLQVDRHGLTKSLHQLVGDQEKLQFKFDTSGSALAQVLGAIYAIERLDDPSRKSLATVVNRSMKWRGPLDASFISYLAGSSATTISALADPRAWALEILGFPEGTIKPSKRQVQERYRTVLRSVHPDHGGAIATASKSIEDLGEARRVLLHL</sequence>
<accession>A0A6J6V6A1</accession>
<gene>
    <name evidence="1" type="ORF">UFOPK2855_01099</name>
</gene>
<reference evidence="1" key="1">
    <citation type="submission" date="2020-05" db="EMBL/GenBank/DDBJ databases">
        <authorList>
            <person name="Chiriac C."/>
            <person name="Salcher M."/>
            <person name="Ghai R."/>
            <person name="Kavagutti S V."/>
        </authorList>
    </citation>
    <scope>NUCLEOTIDE SEQUENCE</scope>
</reference>
<dbReference type="SUPFAM" id="SSF46565">
    <property type="entry name" value="Chaperone J-domain"/>
    <property type="match status" value="1"/>
</dbReference>
<dbReference type="AlphaFoldDB" id="A0A6J6V6A1"/>
<dbReference type="InterPro" id="IPR036869">
    <property type="entry name" value="J_dom_sf"/>
</dbReference>
<evidence type="ECO:0000313" key="1">
    <source>
        <dbReference type="EMBL" id="CAB4767196.1"/>
    </source>
</evidence>
<name>A0A6J6V6A1_9ZZZZ</name>